<dbReference type="PRINTS" id="PR01806">
    <property type="entry name" value="VIRFACTRMVIN"/>
</dbReference>
<feature type="transmembrane region" description="Helical" evidence="8">
    <location>
        <begin position="181"/>
        <end position="203"/>
    </location>
</feature>
<keyword evidence="8 9" id="KW-0813">Transport</keyword>
<evidence type="ECO:0000256" key="8">
    <source>
        <dbReference type="HAMAP-Rule" id="MF_02078"/>
    </source>
</evidence>
<accession>A0ABY9Q8T6</accession>
<dbReference type="InterPro" id="IPR051050">
    <property type="entry name" value="Lipid_II_flippase_MurJ/MviN"/>
</dbReference>
<evidence type="ECO:0000256" key="4">
    <source>
        <dbReference type="ARBA" id="ARBA00022960"/>
    </source>
</evidence>
<keyword evidence="8 9" id="KW-0961">Cell wall biogenesis/degradation</keyword>
<dbReference type="CDD" id="cd13123">
    <property type="entry name" value="MATE_MurJ_like"/>
    <property type="match status" value="1"/>
</dbReference>
<comment type="similarity">
    <text evidence="8 9">Belongs to the MurJ/MviN family.</text>
</comment>
<feature type="transmembrane region" description="Helical" evidence="8">
    <location>
        <begin position="90"/>
        <end position="116"/>
    </location>
</feature>
<evidence type="ECO:0000256" key="3">
    <source>
        <dbReference type="ARBA" id="ARBA00022692"/>
    </source>
</evidence>
<keyword evidence="3 8" id="KW-0812">Transmembrane</keyword>
<dbReference type="NCBIfam" id="TIGR01695">
    <property type="entry name" value="murJ_mviN"/>
    <property type="match status" value="1"/>
</dbReference>
<dbReference type="Proteomes" id="UP001235030">
    <property type="component" value="Chromosome"/>
</dbReference>
<feature type="transmembrane region" description="Helical" evidence="8">
    <location>
        <begin position="343"/>
        <end position="364"/>
    </location>
</feature>
<feature type="transmembrane region" description="Helical" evidence="8">
    <location>
        <begin position="468"/>
        <end position="488"/>
    </location>
</feature>
<name>A0ABY9Q8T6_9FIRM</name>
<feature type="transmembrane region" description="Helical" evidence="8">
    <location>
        <begin position="401"/>
        <end position="420"/>
    </location>
</feature>
<evidence type="ECO:0000256" key="2">
    <source>
        <dbReference type="ARBA" id="ARBA00022475"/>
    </source>
</evidence>
<dbReference type="Pfam" id="PF03023">
    <property type="entry name" value="MurJ"/>
    <property type="match status" value="1"/>
</dbReference>
<dbReference type="HAMAP" id="MF_02078">
    <property type="entry name" value="MurJ_MviN"/>
    <property type="match status" value="1"/>
</dbReference>
<reference evidence="10 11" key="1">
    <citation type="submission" date="2022-07" db="EMBL/GenBank/DDBJ databases">
        <title>Genome sequence of Terrisporobacter mayombei DSM6539.</title>
        <authorList>
            <person name="Boeer T."/>
            <person name="Bengelsdorf F.R."/>
            <person name="Daniel R."/>
            <person name="Poehlein A."/>
        </authorList>
    </citation>
    <scope>NUCLEOTIDE SEQUENCE [LARGE SCALE GENOMIC DNA]</scope>
    <source>
        <strain evidence="10 11">DSM 6539</strain>
    </source>
</reference>
<evidence type="ECO:0000313" key="11">
    <source>
        <dbReference type="Proteomes" id="UP001235030"/>
    </source>
</evidence>
<feature type="transmembrane region" description="Helical" evidence="8">
    <location>
        <begin position="224"/>
        <end position="244"/>
    </location>
</feature>
<feature type="transmembrane region" description="Helical" evidence="8">
    <location>
        <begin position="155"/>
        <end position="175"/>
    </location>
</feature>
<keyword evidence="4 8" id="KW-0133">Cell shape</keyword>
<keyword evidence="5 8" id="KW-0573">Peptidoglycan synthesis</keyword>
<dbReference type="PANTHER" id="PTHR47019">
    <property type="entry name" value="LIPID II FLIPPASE MURJ"/>
    <property type="match status" value="1"/>
</dbReference>
<keyword evidence="7 8" id="KW-0472">Membrane</keyword>
<feature type="transmembrane region" description="Helical" evidence="8">
    <location>
        <begin position="376"/>
        <end position="395"/>
    </location>
</feature>
<comment type="pathway">
    <text evidence="8">Cell wall biogenesis; peptidoglycan biosynthesis.</text>
</comment>
<feature type="transmembrane region" description="Helical" evidence="8">
    <location>
        <begin position="440"/>
        <end position="462"/>
    </location>
</feature>
<dbReference type="EMBL" id="CP101637">
    <property type="protein sequence ID" value="WMT83455.1"/>
    <property type="molecule type" value="Genomic_DNA"/>
</dbReference>
<evidence type="ECO:0000256" key="9">
    <source>
        <dbReference type="PIRNR" id="PIRNR002869"/>
    </source>
</evidence>
<evidence type="ECO:0000256" key="7">
    <source>
        <dbReference type="ARBA" id="ARBA00023136"/>
    </source>
</evidence>
<organism evidence="10 11">
    <name type="scientific">Terrisporobacter mayombei</name>
    <dbReference type="NCBI Taxonomy" id="1541"/>
    <lineage>
        <taxon>Bacteria</taxon>
        <taxon>Bacillati</taxon>
        <taxon>Bacillota</taxon>
        <taxon>Clostridia</taxon>
        <taxon>Peptostreptococcales</taxon>
        <taxon>Peptostreptococcaceae</taxon>
        <taxon>Terrisporobacter</taxon>
    </lineage>
</organism>
<dbReference type="PANTHER" id="PTHR47019:SF1">
    <property type="entry name" value="LIPID II FLIPPASE MURJ"/>
    <property type="match status" value="1"/>
</dbReference>
<comment type="subcellular location">
    <subcellularLocation>
        <location evidence="1 8">Cell membrane</location>
        <topology evidence="1 8">Multi-pass membrane protein</topology>
    </subcellularLocation>
</comment>
<keyword evidence="2 8" id="KW-1003">Cell membrane</keyword>
<dbReference type="RefSeq" id="WP_228105990.1">
    <property type="nucleotide sequence ID" value="NZ_CP101637.1"/>
</dbReference>
<comment type="function">
    <text evidence="8 9">Involved in peptidoglycan biosynthesis. Transports lipid-linked peptidoglycan precursors from the inner to the outer leaflet of the cytoplasmic membrane.</text>
</comment>
<keyword evidence="11" id="KW-1185">Reference proteome</keyword>
<feature type="transmembrane region" description="Helical" evidence="8">
    <location>
        <begin position="307"/>
        <end position="331"/>
    </location>
</feature>
<proteinExistence type="inferred from homology"/>
<protein>
    <recommendedName>
        <fullName evidence="8">Probable lipid II flippase MurJ</fullName>
    </recommendedName>
</protein>
<evidence type="ECO:0000256" key="5">
    <source>
        <dbReference type="ARBA" id="ARBA00022984"/>
    </source>
</evidence>
<keyword evidence="6 8" id="KW-1133">Transmembrane helix</keyword>
<feature type="transmembrane region" description="Helical" evidence="8">
    <location>
        <begin position="266"/>
        <end position="286"/>
    </location>
</feature>
<sequence length="513" mass="56935">MSKVLKATIGLMLITMVSKILGFSRELVLGAVYGVSTISDVYITAMNIPTVLFTSVGVALATTFIPLYYENLELGGKEKAAKFTNNIINIVLIISIIMSLLCFLFADQIVKIFAIGFKGNTLNMAVKFTKIMIFSGIFIGINHIMTSLLQVKGKYVIPGFIGIPYNIIIICSIMFSDDKYIYILPIGTLVAILSQFVFQYFFVKKDGFKYHFVFDLKDEYVKKMVLLIMPVFIGVAVNQINALIDRTIASTLVEGSISALNYANRLNSFVIGLFISTLSAVIYPTLAKISFNDKEKFISSISTSINWVIILIVPISIGAIVLSEPIVRILFQRGAFDTIATKMTSTALLFYSIGMLGFAIREILNKVFYSLQDTKTPMINGIIAVVLNIVLNIILSKIMGYAGLALATSISAIVCILLLFKSLENKIGYFRQDKIKIVFFKSLISGIIMGVITKISFCYLVKITSSELLSLLVSIIIGMLIYGILGIVMKNEEISLLIIKIKEKLRIRKFKIE</sequence>
<evidence type="ECO:0000313" key="10">
    <source>
        <dbReference type="EMBL" id="WMT83455.1"/>
    </source>
</evidence>
<dbReference type="InterPro" id="IPR004268">
    <property type="entry name" value="MurJ"/>
</dbReference>
<dbReference type="PIRSF" id="PIRSF002869">
    <property type="entry name" value="MviN"/>
    <property type="match status" value="1"/>
</dbReference>
<feature type="transmembrane region" description="Helical" evidence="8">
    <location>
        <begin position="46"/>
        <end position="69"/>
    </location>
</feature>
<evidence type="ECO:0000256" key="6">
    <source>
        <dbReference type="ARBA" id="ARBA00022989"/>
    </source>
</evidence>
<feature type="transmembrane region" description="Helical" evidence="8">
    <location>
        <begin position="128"/>
        <end position="148"/>
    </location>
</feature>
<gene>
    <name evidence="10" type="primary">murJ_6</name>
    <name evidence="8" type="synonym">murJ</name>
    <name evidence="10" type="ORF">TEMA_39710</name>
</gene>
<evidence type="ECO:0000256" key="1">
    <source>
        <dbReference type="ARBA" id="ARBA00004651"/>
    </source>
</evidence>